<sequence>MSVTNQTTMEDLAKRLGVTKMTVSRAMRSDSPVNKETRRRVLEAAEEMGYRPNSAAKAMGSGKFGNVALVTGDNPYYSLMPPMMLRGLDGALAEANVHLTCSHFTNEQLTNSKFVPKIAKSLFVDGMLISYNAKIPARMIELIEECRSPTVWINSRHDHDCVRPDDSQAASAATRSLLELGHTRCAFVIPHRNVARPDEPEHYSEIDRIEGYRKEIASAGLTPLIIGDPNPEQLPENGRNVKELSEHFRHPERPTAVVCYSMVQATRVYAAVLLAGLRIPEDVSLVTFDGEMPGLVPLPIDAMVVPEYAIGQAAGLAMLEKITSPDKPIPSRVLGFTWRCCGSSRPLDSV</sequence>
<dbReference type="SMART" id="SM00354">
    <property type="entry name" value="HTH_LACI"/>
    <property type="match status" value="1"/>
</dbReference>
<keyword evidence="3" id="KW-0804">Transcription</keyword>
<keyword evidence="1" id="KW-0805">Transcription regulation</keyword>
<dbReference type="PANTHER" id="PTHR30146">
    <property type="entry name" value="LACI-RELATED TRANSCRIPTIONAL REPRESSOR"/>
    <property type="match status" value="1"/>
</dbReference>
<keyword evidence="6" id="KW-1185">Reference proteome</keyword>
<dbReference type="Gene3D" id="1.10.260.40">
    <property type="entry name" value="lambda repressor-like DNA-binding domains"/>
    <property type="match status" value="1"/>
</dbReference>
<dbReference type="Pfam" id="PF00356">
    <property type="entry name" value="LacI"/>
    <property type="match status" value="1"/>
</dbReference>
<dbReference type="CDD" id="cd01392">
    <property type="entry name" value="HTH_LacI"/>
    <property type="match status" value="1"/>
</dbReference>
<dbReference type="Pfam" id="PF13377">
    <property type="entry name" value="Peripla_BP_3"/>
    <property type="match status" value="1"/>
</dbReference>
<evidence type="ECO:0000256" key="2">
    <source>
        <dbReference type="ARBA" id="ARBA00023125"/>
    </source>
</evidence>
<dbReference type="PANTHER" id="PTHR30146:SF109">
    <property type="entry name" value="HTH-TYPE TRANSCRIPTIONAL REGULATOR GALS"/>
    <property type="match status" value="1"/>
</dbReference>
<dbReference type="SUPFAM" id="SSF53822">
    <property type="entry name" value="Periplasmic binding protein-like I"/>
    <property type="match status" value="1"/>
</dbReference>
<dbReference type="KEGG" id="mcad:Pan265_21220"/>
<evidence type="ECO:0000313" key="5">
    <source>
        <dbReference type="EMBL" id="QDU72258.1"/>
    </source>
</evidence>
<evidence type="ECO:0000256" key="1">
    <source>
        <dbReference type="ARBA" id="ARBA00023015"/>
    </source>
</evidence>
<dbReference type="SUPFAM" id="SSF47413">
    <property type="entry name" value="lambda repressor-like DNA-binding domains"/>
    <property type="match status" value="1"/>
</dbReference>
<feature type="domain" description="HTH lacI-type" evidence="4">
    <location>
        <begin position="7"/>
        <end position="61"/>
    </location>
</feature>
<gene>
    <name evidence="5" type="primary">cytR_3</name>
    <name evidence="5" type="ORF">Pan265_21220</name>
</gene>
<protein>
    <submittedName>
        <fullName evidence="5">HTH-type transcriptional repressor CytR</fullName>
    </submittedName>
</protein>
<dbReference type="GO" id="GO:0003700">
    <property type="term" value="F:DNA-binding transcription factor activity"/>
    <property type="evidence" value="ECO:0007669"/>
    <property type="project" value="TreeGrafter"/>
</dbReference>
<dbReference type="EMBL" id="CP036280">
    <property type="protein sequence ID" value="QDU72258.1"/>
    <property type="molecule type" value="Genomic_DNA"/>
</dbReference>
<evidence type="ECO:0000256" key="3">
    <source>
        <dbReference type="ARBA" id="ARBA00023163"/>
    </source>
</evidence>
<dbReference type="InterPro" id="IPR028082">
    <property type="entry name" value="Peripla_BP_I"/>
</dbReference>
<dbReference type="Gene3D" id="3.40.50.2300">
    <property type="match status" value="2"/>
</dbReference>
<dbReference type="Proteomes" id="UP000320386">
    <property type="component" value="Chromosome"/>
</dbReference>
<evidence type="ECO:0000259" key="4">
    <source>
        <dbReference type="PROSITE" id="PS50932"/>
    </source>
</evidence>
<dbReference type="AlphaFoldDB" id="A0A518BZ59"/>
<name>A0A518BZ59_9BACT</name>
<dbReference type="GO" id="GO:0000976">
    <property type="term" value="F:transcription cis-regulatory region binding"/>
    <property type="evidence" value="ECO:0007669"/>
    <property type="project" value="TreeGrafter"/>
</dbReference>
<organism evidence="5 6">
    <name type="scientific">Mucisphaera calidilacus</name>
    <dbReference type="NCBI Taxonomy" id="2527982"/>
    <lineage>
        <taxon>Bacteria</taxon>
        <taxon>Pseudomonadati</taxon>
        <taxon>Planctomycetota</taxon>
        <taxon>Phycisphaerae</taxon>
        <taxon>Phycisphaerales</taxon>
        <taxon>Phycisphaeraceae</taxon>
        <taxon>Mucisphaera</taxon>
    </lineage>
</organism>
<accession>A0A518BZ59</accession>
<dbReference type="InterPro" id="IPR046335">
    <property type="entry name" value="LacI/GalR-like_sensor"/>
</dbReference>
<dbReference type="InterPro" id="IPR010982">
    <property type="entry name" value="Lambda_DNA-bd_dom_sf"/>
</dbReference>
<evidence type="ECO:0000313" key="6">
    <source>
        <dbReference type="Proteomes" id="UP000320386"/>
    </source>
</evidence>
<dbReference type="PROSITE" id="PS50932">
    <property type="entry name" value="HTH_LACI_2"/>
    <property type="match status" value="1"/>
</dbReference>
<proteinExistence type="predicted"/>
<dbReference type="InterPro" id="IPR000843">
    <property type="entry name" value="HTH_LacI"/>
</dbReference>
<dbReference type="CDD" id="cd06267">
    <property type="entry name" value="PBP1_LacI_sugar_binding-like"/>
    <property type="match status" value="1"/>
</dbReference>
<reference evidence="5 6" key="1">
    <citation type="submission" date="2019-02" db="EMBL/GenBank/DDBJ databases">
        <title>Deep-cultivation of Planctomycetes and their phenomic and genomic characterization uncovers novel biology.</title>
        <authorList>
            <person name="Wiegand S."/>
            <person name="Jogler M."/>
            <person name="Boedeker C."/>
            <person name="Pinto D."/>
            <person name="Vollmers J."/>
            <person name="Rivas-Marin E."/>
            <person name="Kohn T."/>
            <person name="Peeters S.H."/>
            <person name="Heuer A."/>
            <person name="Rast P."/>
            <person name="Oberbeckmann S."/>
            <person name="Bunk B."/>
            <person name="Jeske O."/>
            <person name="Meyerdierks A."/>
            <person name="Storesund J.E."/>
            <person name="Kallscheuer N."/>
            <person name="Luecker S."/>
            <person name="Lage O.M."/>
            <person name="Pohl T."/>
            <person name="Merkel B.J."/>
            <person name="Hornburger P."/>
            <person name="Mueller R.-W."/>
            <person name="Bruemmer F."/>
            <person name="Labrenz M."/>
            <person name="Spormann A.M."/>
            <person name="Op den Camp H."/>
            <person name="Overmann J."/>
            <person name="Amann R."/>
            <person name="Jetten M.S.M."/>
            <person name="Mascher T."/>
            <person name="Medema M.H."/>
            <person name="Devos D.P."/>
            <person name="Kaster A.-K."/>
            <person name="Ovreas L."/>
            <person name="Rohde M."/>
            <person name="Galperin M.Y."/>
            <person name="Jogler C."/>
        </authorList>
    </citation>
    <scope>NUCLEOTIDE SEQUENCE [LARGE SCALE GENOMIC DNA]</scope>
    <source>
        <strain evidence="5 6">Pan265</strain>
    </source>
</reference>
<keyword evidence="2" id="KW-0238">DNA-binding</keyword>